<protein>
    <submittedName>
        <fullName evidence="1">Uncharacterized protein</fullName>
    </submittedName>
</protein>
<reference evidence="1 2" key="1">
    <citation type="submission" date="2015-11" db="EMBL/GenBank/DDBJ databases">
        <title>Bacteriophages of Xanthomonas arboricola pv. juglandis: Characterization of two phages.</title>
        <authorList>
            <person name="Domotor D."/>
            <person name="Frank T."/>
            <person name="Rakhely G."/>
            <person name="Doffkay Z."/>
            <person name="Schneider G."/>
            <person name="Kovacs T."/>
        </authorList>
    </citation>
    <scope>NUCLEOTIDE SEQUENCE [LARGE SCALE GENOMIC DNA]</scope>
</reference>
<evidence type="ECO:0000313" key="1">
    <source>
        <dbReference type="EMBL" id="AMW36170.1"/>
    </source>
</evidence>
<keyword evidence="2" id="KW-1185">Reference proteome</keyword>
<sequence>MSYAISSKAKIPKRYRPKRPPVPVVNAMAAYAKQYKRVYGIQPTYVYDHKTKFIRVGESGGVSLQRIRQLTAQLQLRAGEES</sequence>
<organism evidence="1 2">
    <name type="scientific">Xanthomonas phage XAJ2</name>
    <dbReference type="NCBI Taxonomy" id="1775249"/>
    <lineage>
        <taxon>Viruses</taxon>
        <taxon>Duplodnaviria</taxon>
        <taxon>Heunggongvirae</taxon>
        <taxon>Uroviricota</taxon>
        <taxon>Caudoviricetes</taxon>
        <taxon>Caudoviricetes incertae sedis</taxon>
        <taxon>Xajduovirus</taxon>
        <taxon>Xajduovirus XAJ2</taxon>
    </lineage>
</organism>
<name>A0A1I9L2I3_9CAUD</name>
<proteinExistence type="predicted"/>
<dbReference type="EMBL" id="KU197014">
    <property type="protein sequence ID" value="AMW36170.1"/>
    <property type="molecule type" value="Genomic_DNA"/>
</dbReference>
<accession>A0A1I9L2I3</accession>
<evidence type="ECO:0000313" key="2">
    <source>
        <dbReference type="Proteomes" id="UP000225190"/>
    </source>
</evidence>
<dbReference type="Proteomes" id="UP000225190">
    <property type="component" value="Segment"/>
</dbReference>